<evidence type="ECO:0000313" key="1">
    <source>
        <dbReference type="EMBL" id="ASD51916.1"/>
    </source>
</evidence>
<gene>
    <name evidence="1" type="ORF">PspYZU01_31</name>
</gene>
<sequence length="76" mass="8014">MTDNLEGVKVTVSDARAAGFCAAGMVKYLKDRGLSYRTLRDEGFDAAHLASFGDANFDKAVEVAVARTTAAQGADQ</sequence>
<proteinExistence type="predicted"/>
<dbReference type="Proteomes" id="UP000248142">
    <property type="component" value="Segment"/>
</dbReference>
<evidence type="ECO:0008006" key="3">
    <source>
        <dbReference type="Google" id="ProtNLM"/>
    </source>
</evidence>
<dbReference type="EMBL" id="KY971609">
    <property type="protein sequence ID" value="ASD51916.1"/>
    <property type="molecule type" value="Genomic_DNA"/>
</dbReference>
<evidence type="ECO:0000313" key="2">
    <source>
        <dbReference type="Proteomes" id="UP000248142"/>
    </source>
</evidence>
<protein>
    <recommendedName>
        <fullName evidence="3">Tail assembly protein</fullName>
    </recommendedName>
</protein>
<organism evidence="1 2">
    <name type="scientific">Pseudomonas phage PspYZU01</name>
    <dbReference type="NCBI Taxonomy" id="1983555"/>
    <lineage>
        <taxon>Viruses</taxon>
        <taxon>Duplodnaviria</taxon>
        <taxon>Heunggongvirae</taxon>
        <taxon>Uroviricota</taxon>
        <taxon>Caudoviricetes</taxon>
        <taxon>Casjensviridae</taxon>
        <taxon>Phobosvirus</taxon>
        <taxon>Phobosvirus PspYZU01</taxon>
    </lineage>
</organism>
<keyword evidence="2" id="KW-1185">Reference proteome</keyword>
<reference evidence="1 2" key="1">
    <citation type="submission" date="2017-04" db="EMBL/GenBank/DDBJ databases">
        <title>Isolation of lytic bacteriophages infecting Pseudomonas strains for biocontrol of fish and shrimp spoilage during chilled storage.</title>
        <authorList>
            <person name="Yang Z."/>
            <person name="Tao X."/>
            <person name="Gao L."/>
            <person name="Rao S."/>
        </authorList>
    </citation>
    <scope>NUCLEOTIDE SEQUENCE [LARGE SCALE GENOMIC DNA]</scope>
</reference>
<name>A0A2U7N4W4_9CAUD</name>
<accession>A0A2U7N4W4</accession>